<protein>
    <submittedName>
        <fullName evidence="3">Pre-peptidase</fullName>
    </submittedName>
</protein>
<organism evidence="3 4">
    <name type="scientific">Lutibacter oceani</name>
    <dbReference type="NCBI Taxonomy" id="1853311"/>
    <lineage>
        <taxon>Bacteria</taxon>
        <taxon>Pseudomonadati</taxon>
        <taxon>Bacteroidota</taxon>
        <taxon>Flavobacteriia</taxon>
        <taxon>Flavobacteriales</taxon>
        <taxon>Flavobacteriaceae</taxon>
        <taxon>Lutibacter</taxon>
    </lineage>
</organism>
<dbReference type="AlphaFoldDB" id="A0A3D9RKH3"/>
<dbReference type="EMBL" id="QTTQ01000012">
    <property type="protein sequence ID" value="REE80038.1"/>
    <property type="molecule type" value="Genomic_DNA"/>
</dbReference>
<sequence>MKKIKIAISLLLLVAFVTSCEKETLTVQENSELKVQKVDFSSAEKIQFNNELGAKGETASKIATEITYMGELCGGTIEATFESSGNTYSSPELWDYYMFYGNEGDEISIYIPRTSQNMDPAFALYFGTTNNTDGRSFPEDGGPDMTFLAFADDEVADTFGGCWADPLLNTTLPQTGTYTIAVLKAWDCGPGVYSYEIQTTGIICDYDNDGILNEDDPYPNSNMSEYINIDGCYPDIENIFVESGTTMMDQIDNLIAEINLQYDGENWDELHQDFTRGLSKITYYWRKDRLITRSERSAISSCGWSSQIPYYDIPR</sequence>
<dbReference type="OrthoDB" id="1439746at2"/>
<evidence type="ECO:0000313" key="4">
    <source>
        <dbReference type="Proteomes" id="UP000256429"/>
    </source>
</evidence>
<comment type="caution">
    <text evidence="3">The sequence shown here is derived from an EMBL/GenBank/DDBJ whole genome shotgun (WGS) entry which is preliminary data.</text>
</comment>
<dbReference type="RefSeq" id="WP_115882633.1">
    <property type="nucleotide sequence ID" value="NZ_QTTQ01000012.1"/>
</dbReference>
<dbReference type="Proteomes" id="UP000256429">
    <property type="component" value="Unassembled WGS sequence"/>
</dbReference>
<feature type="signal peptide" evidence="1">
    <location>
        <begin position="1"/>
        <end position="21"/>
    </location>
</feature>
<accession>A0A3D9RKH3</accession>
<feature type="domain" description="Peptidase C-terminal archaeal/bacterial" evidence="2">
    <location>
        <begin position="95"/>
        <end position="182"/>
    </location>
</feature>
<evidence type="ECO:0000313" key="3">
    <source>
        <dbReference type="EMBL" id="REE80038.1"/>
    </source>
</evidence>
<evidence type="ECO:0000256" key="1">
    <source>
        <dbReference type="SAM" id="SignalP"/>
    </source>
</evidence>
<gene>
    <name evidence="3" type="ORF">BX611_2942</name>
</gene>
<dbReference type="Pfam" id="PF04151">
    <property type="entry name" value="PPC"/>
    <property type="match status" value="1"/>
</dbReference>
<dbReference type="InterPro" id="IPR007280">
    <property type="entry name" value="Peptidase_C_arc/bac"/>
</dbReference>
<proteinExistence type="predicted"/>
<keyword evidence="4" id="KW-1185">Reference proteome</keyword>
<dbReference type="PROSITE" id="PS51257">
    <property type="entry name" value="PROKAR_LIPOPROTEIN"/>
    <property type="match status" value="1"/>
</dbReference>
<evidence type="ECO:0000259" key="2">
    <source>
        <dbReference type="Pfam" id="PF04151"/>
    </source>
</evidence>
<name>A0A3D9RKH3_9FLAO</name>
<reference evidence="3 4" key="1">
    <citation type="submission" date="2018-08" db="EMBL/GenBank/DDBJ databases">
        <title>Genomic Encyclopedia of Type Strains, Phase III (KMG-III): the genomes of soil and plant-associated and newly described type strains.</title>
        <authorList>
            <person name="Whitman W."/>
        </authorList>
    </citation>
    <scope>NUCLEOTIDE SEQUENCE [LARGE SCALE GENOMIC DNA]</scope>
    <source>
        <strain evidence="3 4">325-5</strain>
    </source>
</reference>
<feature type="chain" id="PRO_5017673435" evidence="1">
    <location>
        <begin position="22"/>
        <end position="315"/>
    </location>
</feature>
<keyword evidence="1" id="KW-0732">Signal</keyword>
<dbReference type="Gene3D" id="2.60.120.380">
    <property type="match status" value="1"/>
</dbReference>